<feature type="domain" description="Transposable element P transposase-like RNase H" evidence="2">
    <location>
        <begin position="122"/>
        <end position="252"/>
    </location>
</feature>
<evidence type="ECO:0000259" key="2">
    <source>
        <dbReference type="Pfam" id="PF21787"/>
    </source>
</evidence>
<name>A0ABN8HL91_9NEOP</name>
<reference evidence="4" key="1">
    <citation type="submission" date="2022-03" db="EMBL/GenBank/DDBJ databases">
        <authorList>
            <person name="Martin H S."/>
        </authorList>
    </citation>
    <scope>NUCLEOTIDE SEQUENCE</scope>
</reference>
<dbReference type="Pfam" id="PF21788">
    <property type="entry name" value="TNP-like_GBD"/>
    <property type="match status" value="1"/>
</dbReference>
<dbReference type="InterPro" id="IPR048366">
    <property type="entry name" value="TNP-like_GBD"/>
</dbReference>
<evidence type="ECO:0000259" key="3">
    <source>
        <dbReference type="Pfam" id="PF21788"/>
    </source>
</evidence>
<dbReference type="InterPro" id="IPR048365">
    <property type="entry name" value="TNP-like_RNaseH_N"/>
</dbReference>
<evidence type="ECO:0000313" key="4">
    <source>
        <dbReference type="EMBL" id="CAH2035705.1"/>
    </source>
</evidence>
<organism evidence="4 5">
    <name type="scientific">Iphiclides podalirius</name>
    <name type="common">scarce swallowtail</name>
    <dbReference type="NCBI Taxonomy" id="110791"/>
    <lineage>
        <taxon>Eukaryota</taxon>
        <taxon>Metazoa</taxon>
        <taxon>Ecdysozoa</taxon>
        <taxon>Arthropoda</taxon>
        <taxon>Hexapoda</taxon>
        <taxon>Insecta</taxon>
        <taxon>Pterygota</taxon>
        <taxon>Neoptera</taxon>
        <taxon>Endopterygota</taxon>
        <taxon>Lepidoptera</taxon>
        <taxon>Glossata</taxon>
        <taxon>Ditrysia</taxon>
        <taxon>Papilionoidea</taxon>
        <taxon>Papilionidae</taxon>
        <taxon>Papilioninae</taxon>
        <taxon>Iphiclides</taxon>
    </lineage>
</organism>
<gene>
    <name evidence="4" type="ORF">IPOD504_LOCUS668</name>
</gene>
<evidence type="ECO:0008006" key="6">
    <source>
        <dbReference type="Google" id="ProtNLM"/>
    </source>
</evidence>
<dbReference type="Proteomes" id="UP000837857">
    <property type="component" value="Chromosome 1"/>
</dbReference>
<dbReference type="Pfam" id="PF21787">
    <property type="entry name" value="TNP-like_RNaseH_N"/>
    <property type="match status" value="1"/>
</dbReference>
<evidence type="ECO:0000256" key="1">
    <source>
        <dbReference type="SAM" id="MobiDB-lite"/>
    </source>
</evidence>
<sequence length="387" mass="43847">MCVKSIYEKKFIASTPLRPRLRVGAYPTLFSASEISSGIPQTMHTVHDSDSAVLEHSYAKKRVHKDHSYSKSEPTKKRMRTGTESYSTASSDNTYLDYTKTMSDVMPSTSGCENKVSENLVNKGINAQVFDAVKQEVKTWEENKIFCSIIFDEVALESGLTYERKQDSIIGFVELPEKTNDFADHALVFMLRGSIYKWQQPLAYYFCKGATSGFQLKTIIKDVVTAVGNTGLLPIAVVCDQGTAFQSALKSLQEDTRREQIRFGEEIDDIIMINGHSLSIIHDPPHLIKGLRNNFMMKDIKLENKISKWNDIVDVYKTDCSHAQMRLLHKLNDEHVIPEKIKKMKVKNCVRVFSKTVAATLSYTAQFSHYADGTQKKKYKGPETKIL</sequence>
<evidence type="ECO:0000313" key="5">
    <source>
        <dbReference type="Proteomes" id="UP000837857"/>
    </source>
</evidence>
<feature type="region of interest" description="Disordered" evidence="1">
    <location>
        <begin position="64"/>
        <end position="89"/>
    </location>
</feature>
<accession>A0ABN8HL91</accession>
<protein>
    <recommendedName>
        <fullName evidence="6">Transposase</fullName>
    </recommendedName>
</protein>
<feature type="domain" description="Transposable element P transposase-like GTP-binding insertion" evidence="3">
    <location>
        <begin position="286"/>
        <end position="366"/>
    </location>
</feature>
<keyword evidence="5" id="KW-1185">Reference proteome</keyword>
<proteinExistence type="predicted"/>
<feature type="non-terminal residue" evidence="4">
    <location>
        <position position="1"/>
    </location>
</feature>
<dbReference type="EMBL" id="OW152813">
    <property type="protein sequence ID" value="CAH2035705.1"/>
    <property type="molecule type" value="Genomic_DNA"/>
</dbReference>
<feature type="compositionally biased region" description="Basic and acidic residues" evidence="1">
    <location>
        <begin position="66"/>
        <end position="76"/>
    </location>
</feature>